<gene>
    <name evidence="1" type="ORF">OW729_04455</name>
</gene>
<dbReference type="Proteomes" id="UP001144612">
    <property type="component" value="Unassembled WGS sequence"/>
</dbReference>
<comment type="caution">
    <text evidence="1">The sequence shown here is derived from an EMBL/GenBank/DDBJ whole genome shotgun (WGS) entry which is preliminary data.</text>
</comment>
<accession>A0ABT4D6C8</accession>
<dbReference type="RefSeq" id="WP_268060256.1">
    <property type="nucleotide sequence ID" value="NZ_JAPQFJ010000003.1"/>
</dbReference>
<reference evidence="1" key="1">
    <citation type="submission" date="2022-12" db="EMBL/GenBank/DDBJ databases">
        <title>Clostridium sp. nov., isolated from industrial wastewater.</title>
        <authorList>
            <person name="Jiayan W."/>
        </authorList>
    </citation>
    <scope>NUCLEOTIDE SEQUENCE</scope>
    <source>
        <strain evidence="1">ZC22-4</strain>
    </source>
</reference>
<sequence>MSVIRVNKDKNNPYLLMNKTGLNDERLSWKAKGLLAYLLSLPDDWKIYIEELSKHSKDGVKSTSSGIKELIENGYVERSILKDEENKFAGYEYVIAETPKWANGKQENPKRQATKYPFKLSNNKLSKGNERKLSFYELIDNYNLSSIEKIDDAIKIIEYYISVYEDVFKIKHINYTVEQWVNILEDIFKNSICDDTNIEVLKNAIDKHFSTKYKYKEIYYLHNFKDKVKDNRLYESDILCC</sequence>
<keyword evidence="2" id="KW-1185">Reference proteome</keyword>
<organism evidence="1 2">
    <name type="scientific">Clostridium brassicae</name>
    <dbReference type="NCBI Taxonomy" id="2999072"/>
    <lineage>
        <taxon>Bacteria</taxon>
        <taxon>Bacillati</taxon>
        <taxon>Bacillota</taxon>
        <taxon>Clostridia</taxon>
        <taxon>Eubacteriales</taxon>
        <taxon>Clostridiaceae</taxon>
        <taxon>Clostridium</taxon>
    </lineage>
</organism>
<name>A0ABT4D6C8_9CLOT</name>
<evidence type="ECO:0000313" key="2">
    <source>
        <dbReference type="Proteomes" id="UP001144612"/>
    </source>
</evidence>
<proteinExistence type="predicted"/>
<dbReference type="Pfam" id="PF13730">
    <property type="entry name" value="HTH_36"/>
    <property type="match status" value="1"/>
</dbReference>
<dbReference type="EMBL" id="JAPQFJ010000003">
    <property type="protein sequence ID" value="MCY6957854.1"/>
    <property type="molecule type" value="Genomic_DNA"/>
</dbReference>
<protein>
    <recommendedName>
        <fullName evidence="3">Helix-turn-helix domain-containing protein</fullName>
    </recommendedName>
</protein>
<evidence type="ECO:0008006" key="3">
    <source>
        <dbReference type="Google" id="ProtNLM"/>
    </source>
</evidence>
<evidence type="ECO:0000313" key="1">
    <source>
        <dbReference type="EMBL" id="MCY6957854.1"/>
    </source>
</evidence>